<dbReference type="InterPro" id="IPR007110">
    <property type="entry name" value="Ig-like_dom"/>
</dbReference>
<comment type="similarity">
    <text evidence="2">Belongs to the protein kinase superfamily. CAMK Ser/Thr protein kinase family.</text>
</comment>
<dbReference type="InterPro" id="IPR050122">
    <property type="entry name" value="RTK"/>
</dbReference>
<dbReference type="InterPro" id="IPR017441">
    <property type="entry name" value="Protein_kinase_ATP_BS"/>
</dbReference>
<evidence type="ECO:0000256" key="15">
    <source>
        <dbReference type="PROSITE-ProRule" id="PRU10141"/>
    </source>
</evidence>
<dbReference type="Proteomes" id="UP001159427">
    <property type="component" value="Unassembled WGS sequence"/>
</dbReference>
<dbReference type="EMBL" id="CALNXI010000963">
    <property type="protein sequence ID" value="CAH3149050.1"/>
    <property type="molecule type" value="Genomic_DNA"/>
</dbReference>
<dbReference type="CDD" id="cd00063">
    <property type="entry name" value="FN3"/>
    <property type="match status" value="1"/>
</dbReference>
<keyword evidence="15" id="KW-0067">ATP-binding</keyword>
<dbReference type="Gene3D" id="3.30.200.20">
    <property type="entry name" value="Phosphorylase Kinase, domain 1"/>
    <property type="match status" value="1"/>
</dbReference>
<keyword evidence="9 17" id="KW-0472">Membrane</keyword>
<comment type="catalytic activity">
    <reaction evidence="14">
        <text>L-tyrosyl-[protein] + ATP = O-phospho-L-tyrosyl-[protein] + ADP + H(+)</text>
        <dbReference type="Rhea" id="RHEA:10596"/>
        <dbReference type="Rhea" id="RHEA-COMP:10136"/>
        <dbReference type="Rhea" id="RHEA-COMP:20101"/>
        <dbReference type="ChEBI" id="CHEBI:15378"/>
        <dbReference type="ChEBI" id="CHEBI:30616"/>
        <dbReference type="ChEBI" id="CHEBI:46858"/>
        <dbReference type="ChEBI" id="CHEBI:61978"/>
        <dbReference type="ChEBI" id="CHEBI:456216"/>
        <dbReference type="EC" id="2.7.10.1"/>
    </reaction>
</comment>
<dbReference type="PRINTS" id="PR00109">
    <property type="entry name" value="TYRKINASE"/>
</dbReference>
<dbReference type="CDD" id="cd00192">
    <property type="entry name" value="PTKc"/>
    <property type="match status" value="1"/>
</dbReference>
<keyword evidence="7" id="KW-0418">Kinase</keyword>
<organism evidence="20 21">
    <name type="scientific">Porites evermanni</name>
    <dbReference type="NCBI Taxonomy" id="104178"/>
    <lineage>
        <taxon>Eukaryota</taxon>
        <taxon>Metazoa</taxon>
        <taxon>Cnidaria</taxon>
        <taxon>Anthozoa</taxon>
        <taxon>Hexacorallia</taxon>
        <taxon>Scleractinia</taxon>
        <taxon>Fungiina</taxon>
        <taxon>Poritidae</taxon>
        <taxon>Porites</taxon>
    </lineage>
</organism>
<dbReference type="InterPro" id="IPR036116">
    <property type="entry name" value="FN3_sf"/>
</dbReference>
<keyword evidence="13" id="KW-0393">Immunoglobulin domain</keyword>
<dbReference type="InterPro" id="IPR000719">
    <property type="entry name" value="Prot_kinase_dom"/>
</dbReference>
<keyword evidence="5 17" id="KW-0812">Transmembrane</keyword>
<evidence type="ECO:0000256" key="2">
    <source>
        <dbReference type="ARBA" id="ARBA00006692"/>
    </source>
</evidence>
<dbReference type="Pfam" id="PF07714">
    <property type="entry name" value="PK_Tyr_Ser-Thr"/>
    <property type="match status" value="1"/>
</dbReference>
<comment type="subcellular location">
    <subcellularLocation>
        <location evidence="1">Membrane</location>
        <topology evidence="1">Single-pass membrane protein</topology>
    </subcellularLocation>
</comment>
<keyword evidence="4" id="KW-0808">Transferase</keyword>
<dbReference type="InterPro" id="IPR013783">
    <property type="entry name" value="Ig-like_fold"/>
</dbReference>
<dbReference type="SUPFAM" id="SSF49265">
    <property type="entry name" value="Fibronectin type III"/>
    <property type="match status" value="1"/>
</dbReference>
<name>A0ABN8PRV1_9CNID</name>
<dbReference type="Pfam" id="PF13927">
    <property type="entry name" value="Ig_3"/>
    <property type="match status" value="1"/>
</dbReference>
<feature type="transmembrane region" description="Helical" evidence="17">
    <location>
        <begin position="387"/>
        <end position="409"/>
    </location>
</feature>
<evidence type="ECO:0000256" key="1">
    <source>
        <dbReference type="ARBA" id="ARBA00004167"/>
    </source>
</evidence>
<dbReference type="PANTHER" id="PTHR24416:SF621">
    <property type="entry name" value="TYROSINE KINASE RECEPTOR CAD96CA"/>
    <property type="match status" value="1"/>
</dbReference>
<dbReference type="Gene3D" id="1.10.510.10">
    <property type="entry name" value="Transferase(Phosphotransferase) domain 1"/>
    <property type="match status" value="1"/>
</dbReference>
<dbReference type="SMART" id="SM00408">
    <property type="entry name" value="IGc2"/>
    <property type="match status" value="1"/>
</dbReference>
<dbReference type="PIRSF" id="PIRSF000615">
    <property type="entry name" value="TyrPK_CSF1-R"/>
    <property type="match status" value="1"/>
</dbReference>
<dbReference type="InterPro" id="IPR036179">
    <property type="entry name" value="Ig-like_dom_sf"/>
</dbReference>
<evidence type="ECO:0000256" key="11">
    <source>
        <dbReference type="ARBA" id="ARBA00023170"/>
    </source>
</evidence>
<feature type="binding site" evidence="15">
    <location>
        <position position="773"/>
    </location>
    <ligand>
        <name>ATP</name>
        <dbReference type="ChEBI" id="CHEBI:30616"/>
    </ligand>
</feature>
<feature type="region of interest" description="Disordered" evidence="16">
    <location>
        <begin position="454"/>
        <end position="491"/>
    </location>
</feature>
<accession>A0ABN8PRV1</accession>
<evidence type="ECO:0000259" key="19">
    <source>
        <dbReference type="PROSITE" id="PS50835"/>
    </source>
</evidence>
<keyword evidence="11" id="KW-0675">Receptor</keyword>
<dbReference type="SUPFAM" id="SSF48726">
    <property type="entry name" value="Immunoglobulin"/>
    <property type="match status" value="1"/>
</dbReference>
<dbReference type="InterPro" id="IPR001245">
    <property type="entry name" value="Ser-Thr/Tyr_kinase_cat_dom"/>
</dbReference>
<comment type="caution">
    <text evidence="20">The sequence shown here is derived from an EMBL/GenBank/DDBJ whole genome shotgun (WGS) entry which is preliminary data.</text>
</comment>
<feature type="domain" description="Protein kinase" evidence="18">
    <location>
        <begin position="739"/>
        <end position="1029"/>
    </location>
</feature>
<protein>
    <recommendedName>
        <fullName evidence="3">receptor protein-tyrosine kinase</fullName>
        <ecNumber evidence="3">2.7.10.1</ecNumber>
    </recommendedName>
</protein>
<dbReference type="InterPro" id="IPR011009">
    <property type="entry name" value="Kinase-like_dom_sf"/>
</dbReference>
<keyword evidence="12" id="KW-0325">Glycoprotein</keyword>
<dbReference type="Gene3D" id="2.60.40.10">
    <property type="entry name" value="Immunoglobulins"/>
    <property type="match status" value="2"/>
</dbReference>
<evidence type="ECO:0000259" key="18">
    <source>
        <dbReference type="PROSITE" id="PS50011"/>
    </source>
</evidence>
<evidence type="ECO:0000256" key="16">
    <source>
        <dbReference type="SAM" id="MobiDB-lite"/>
    </source>
</evidence>
<sequence>MDVPCDQYEILSQSEPCTMLIYGILSTGDRQRMISTPDKPTKVFIGDNVSLVWRYYKPSHLTLFEVVFGYWKSPGYLHPKLIAVDSKGFISVSAGYETAVSWDGNLTSSLAVFVLYNVQPADGNVDFGIQVEFGLADNPLKDIVQLLVVAKPIADLPRITDITTPPILRTGQNVNLSCVASGLSFLSVTWHRGRNVVSNHGNGTSTVVIRLLNITQKDWGEYTCVTQNEAGEDRRNVFLRILPASPTILNTNTKVVNSSWTLRWSAVYSEGRLVTTYTAWHRVLHMTKVADKDMIHKESWLRKNVSGFMYHIELAAYKRYMFAVTAWNEWGESELQSSKTLIISTNFVDVTNRRTKTTAKSLHTKVATGMSPTDRASRKDEEKNYNVTLLSIMIPIALSSLLLGGIFCLRRKSVCRKEKEQRKSSRNQSVCILYFEENVYPSFVFHRGVQGNGMNERHSVTSSELPEGTSESNRASEQLSATVTESQVGQKSEQRSAGRVFALTSFHPEANDLTRAVTSNQESGAVKTIENRSVIKGIRDSEALITGNQAVMETSKRTGAVMDGSIQEINQETRAVRESETFQRNQFETGVCHQNSNSENYLQPVDSENLQVRAQTSRFTHDRKAHTFQSRPRPKPRLKIMGKSVTEGFQHKDSSLTLPPLNTRCTDTRTRMAERSSCTSPRTIAFRGATGYQNDQCLKSFYQNTVGKAGSTLKPHSKVESPYTPVLSNTNWEVSCNHLTLFERIGGGSFGQVWKGAAWEVNGAKSWSVVAVKMLKEKSSKSDLKDLLSELDLLKKLKPHPNVIRLLGCVTKDVVRCREKTEFRPPLVILEFVPHGDLLGYLRKSNGENDDFYDLKSKEVPSKIPERQLYQFSADIARGMEFISAHQLIHRDLAARNILVGEGLRCKITDFGMARDLGREEIYVRRSNGLMPVKWMAVESLINQVYTTESDVWSYGIVLYEIFTLGGKPYDGMSGEEVYSFVASGVRMRRKSTFTSELYNLMLQCWHEEPSERPKFGSIASWMENRSSH</sequence>
<evidence type="ECO:0000313" key="20">
    <source>
        <dbReference type="EMBL" id="CAH3149050.1"/>
    </source>
</evidence>
<dbReference type="InterPro" id="IPR003598">
    <property type="entry name" value="Ig_sub2"/>
</dbReference>
<dbReference type="SUPFAM" id="SSF56112">
    <property type="entry name" value="Protein kinase-like (PK-like)"/>
    <property type="match status" value="1"/>
</dbReference>
<keyword evidence="15" id="KW-0547">Nucleotide-binding</keyword>
<dbReference type="PROSITE" id="PS00109">
    <property type="entry name" value="PROTEIN_KINASE_TYR"/>
    <property type="match status" value="1"/>
</dbReference>
<evidence type="ECO:0000256" key="13">
    <source>
        <dbReference type="ARBA" id="ARBA00023319"/>
    </source>
</evidence>
<evidence type="ECO:0000256" key="10">
    <source>
        <dbReference type="ARBA" id="ARBA00023157"/>
    </source>
</evidence>
<dbReference type="SMART" id="SM00219">
    <property type="entry name" value="TyrKc"/>
    <property type="match status" value="1"/>
</dbReference>
<dbReference type="PROSITE" id="PS50011">
    <property type="entry name" value="PROTEIN_KINASE_DOM"/>
    <property type="match status" value="1"/>
</dbReference>
<evidence type="ECO:0000313" key="21">
    <source>
        <dbReference type="Proteomes" id="UP001159427"/>
    </source>
</evidence>
<reference evidence="20 21" key="1">
    <citation type="submission" date="2022-05" db="EMBL/GenBank/DDBJ databases">
        <authorList>
            <consortium name="Genoscope - CEA"/>
            <person name="William W."/>
        </authorList>
    </citation>
    <scope>NUCLEOTIDE SEQUENCE [LARGE SCALE GENOMIC DNA]</scope>
</reference>
<evidence type="ECO:0000256" key="6">
    <source>
        <dbReference type="ARBA" id="ARBA00022737"/>
    </source>
</evidence>
<dbReference type="InterPro" id="IPR003599">
    <property type="entry name" value="Ig_sub"/>
</dbReference>
<evidence type="ECO:0000256" key="5">
    <source>
        <dbReference type="ARBA" id="ARBA00022692"/>
    </source>
</evidence>
<dbReference type="InterPro" id="IPR020635">
    <property type="entry name" value="Tyr_kinase_cat_dom"/>
</dbReference>
<dbReference type="InterPro" id="IPR003961">
    <property type="entry name" value="FN3_dom"/>
</dbReference>
<dbReference type="EC" id="2.7.10.1" evidence="3"/>
<evidence type="ECO:0000256" key="9">
    <source>
        <dbReference type="ARBA" id="ARBA00023136"/>
    </source>
</evidence>
<dbReference type="SMART" id="SM00409">
    <property type="entry name" value="IG"/>
    <property type="match status" value="1"/>
</dbReference>
<evidence type="ECO:0000256" key="17">
    <source>
        <dbReference type="SAM" id="Phobius"/>
    </source>
</evidence>
<feature type="domain" description="Ig-like" evidence="19">
    <location>
        <begin position="157"/>
        <end position="238"/>
    </location>
</feature>
<dbReference type="PANTHER" id="PTHR24416">
    <property type="entry name" value="TYROSINE-PROTEIN KINASE RECEPTOR"/>
    <property type="match status" value="1"/>
</dbReference>
<dbReference type="InterPro" id="IPR008266">
    <property type="entry name" value="Tyr_kinase_AS"/>
</dbReference>
<dbReference type="PROSITE" id="PS50835">
    <property type="entry name" value="IG_LIKE"/>
    <property type="match status" value="1"/>
</dbReference>
<proteinExistence type="inferred from homology"/>
<dbReference type="PROSITE" id="PS00107">
    <property type="entry name" value="PROTEIN_KINASE_ATP"/>
    <property type="match status" value="1"/>
</dbReference>
<keyword evidence="10" id="KW-1015">Disulfide bond</keyword>
<keyword evidence="21" id="KW-1185">Reference proteome</keyword>
<evidence type="ECO:0000256" key="12">
    <source>
        <dbReference type="ARBA" id="ARBA00023180"/>
    </source>
</evidence>
<keyword evidence="8 17" id="KW-1133">Transmembrane helix</keyword>
<evidence type="ECO:0000256" key="7">
    <source>
        <dbReference type="ARBA" id="ARBA00022777"/>
    </source>
</evidence>
<feature type="compositionally biased region" description="Polar residues" evidence="16">
    <location>
        <begin position="460"/>
        <end position="491"/>
    </location>
</feature>
<evidence type="ECO:0000256" key="4">
    <source>
        <dbReference type="ARBA" id="ARBA00022679"/>
    </source>
</evidence>
<gene>
    <name evidence="20" type="ORF">PEVE_00044790</name>
</gene>
<evidence type="ECO:0000256" key="3">
    <source>
        <dbReference type="ARBA" id="ARBA00011902"/>
    </source>
</evidence>
<evidence type="ECO:0000256" key="8">
    <source>
        <dbReference type="ARBA" id="ARBA00022989"/>
    </source>
</evidence>
<keyword evidence="6" id="KW-0677">Repeat</keyword>
<evidence type="ECO:0000256" key="14">
    <source>
        <dbReference type="ARBA" id="ARBA00051243"/>
    </source>
</evidence>